<feature type="region of interest" description="Disordered" evidence="1">
    <location>
        <begin position="1"/>
        <end position="26"/>
    </location>
</feature>
<proteinExistence type="predicted"/>
<evidence type="ECO:0000313" key="2">
    <source>
        <dbReference type="EMBL" id="KAJ5102259.1"/>
    </source>
</evidence>
<reference evidence="2" key="1">
    <citation type="submission" date="2022-11" db="EMBL/GenBank/DDBJ databases">
        <authorList>
            <person name="Petersen C."/>
        </authorList>
    </citation>
    <scope>NUCLEOTIDE SEQUENCE</scope>
    <source>
        <strain evidence="2">IBT 34128</strain>
    </source>
</reference>
<evidence type="ECO:0000313" key="3">
    <source>
        <dbReference type="Proteomes" id="UP001141434"/>
    </source>
</evidence>
<feature type="compositionally biased region" description="Polar residues" evidence="1">
    <location>
        <begin position="1"/>
        <end position="10"/>
    </location>
</feature>
<protein>
    <submittedName>
        <fullName evidence="2">Uncharacterized protein</fullName>
    </submittedName>
</protein>
<dbReference type="AlphaFoldDB" id="A0A9W9FLC1"/>
<reference evidence="2" key="2">
    <citation type="journal article" date="2023" name="IMA Fungus">
        <title>Comparative genomic study of the Penicillium genus elucidates a diverse pangenome and 15 lateral gene transfer events.</title>
        <authorList>
            <person name="Petersen C."/>
            <person name="Sorensen T."/>
            <person name="Nielsen M.R."/>
            <person name="Sondergaard T.E."/>
            <person name="Sorensen J.L."/>
            <person name="Fitzpatrick D.A."/>
            <person name="Frisvad J.C."/>
            <person name="Nielsen K.L."/>
        </authorList>
    </citation>
    <scope>NUCLEOTIDE SEQUENCE</scope>
    <source>
        <strain evidence="2">IBT 34128</strain>
    </source>
</reference>
<feature type="region of interest" description="Disordered" evidence="1">
    <location>
        <begin position="43"/>
        <end position="63"/>
    </location>
</feature>
<gene>
    <name evidence="2" type="ORF">NUU61_004481</name>
</gene>
<keyword evidence="3" id="KW-1185">Reference proteome</keyword>
<dbReference type="RefSeq" id="XP_056513090.1">
    <property type="nucleotide sequence ID" value="XM_056655063.1"/>
</dbReference>
<organism evidence="2 3">
    <name type="scientific">Penicillium alfredii</name>
    <dbReference type="NCBI Taxonomy" id="1506179"/>
    <lineage>
        <taxon>Eukaryota</taxon>
        <taxon>Fungi</taxon>
        <taxon>Dikarya</taxon>
        <taxon>Ascomycota</taxon>
        <taxon>Pezizomycotina</taxon>
        <taxon>Eurotiomycetes</taxon>
        <taxon>Eurotiomycetidae</taxon>
        <taxon>Eurotiales</taxon>
        <taxon>Aspergillaceae</taxon>
        <taxon>Penicillium</taxon>
    </lineage>
</organism>
<dbReference type="Proteomes" id="UP001141434">
    <property type="component" value="Unassembled WGS sequence"/>
</dbReference>
<comment type="caution">
    <text evidence="2">The sequence shown here is derived from an EMBL/GenBank/DDBJ whole genome shotgun (WGS) entry which is preliminary data.</text>
</comment>
<sequence>MPARTPSMTSWRGALTAAPAPTGIPAELSMTQTPALQGRLIRTAKHPTEPTSTPTLRPSKPAF</sequence>
<name>A0A9W9FLC1_9EURO</name>
<feature type="non-terminal residue" evidence="2">
    <location>
        <position position="63"/>
    </location>
</feature>
<evidence type="ECO:0000256" key="1">
    <source>
        <dbReference type="SAM" id="MobiDB-lite"/>
    </source>
</evidence>
<dbReference type="GeneID" id="81394231"/>
<accession>A0A9W9FLC1</accession>
<dbReference type="EMBL" id="JAPMSZ010000005">
    <property type="protein sequence ID" value="KAJ5102259.1"/>
    <property type="molecule type" value="Genomic_DNA"/>
</dbReference>